<feature type="transmembrane region" description="Helical" evidence="1">
    <location>
        <begin position="286"/>
        <end position="307"/>
    </location>
</feature>
<dbReference type="Proteomes" id="UP001424459">
    <property type="component" value="Unassembled WGS sequence"/>
</dbReference>
<dbReference type="EMBL" id="BAABBR010000001">
    <property type="protein sequence ID" value="GAA4035829.1"/>
    <property type="molecule type" value="Genomic_DNA"/>
</dbReference>
<reference evidence="4" key="1">
    <citation type="journal article" date="2019" name="Int. J. Syst. Evol. Microbiol.">
        <title>The Global Catalogue of Microorganisms (GCM) 10K type strain sequencing project: providing services to taxonomists for standard genome sequencing and annotation.</title>
        <authorList>
            <consortium name="The Broad Institute Genomics Platform"/>
            <consortium name="The Broad Institute Genome Sequencing Center for Infectious Disease"/>
            <person name="Wu L."/>
            <person name="Ma J."/>
        </authorList>
    </citation>
    <scope>NUCLEOTIDE SEQUENCE [LARGE SCALE GENOMIC DNA]</scope>
    <source>
        <strain evidence="4">JCM 17564</strain>
    </source>
</reference>
<gene>
    <name evidence="3" type="primary">uppZ</name>
    <name evidence="3" type="ORF">GCM10022281_15380</name>
</gene>
<proteinExistence type="predicted"/>
<dbReference type="PANTHER" id="PTHR23028:SF131">
    <property type="entry name" value="BLR2367 PROTEIN"/>
    <property type="match status" value="1"/>
</dbReference>
<evidence type="ECO:0000313" key="4">
    <source>
        <dbReference type="Proteomes" id="UP001424459"/>
    </source>
</evidence>
<keyword evidence="4" id="KW-1185">Reference proteome</keyword>
<feature type="transmembrane region" description="Helical" evidence="1">
    <location>
        <begin position="212"/>
        <end position="230"/>
    </location>
</feature>
<protein>
    <submittedName>
        <fullName evidence="3">Polysaccharide biosynthesis acyltransferase UppZ</fullName>
    </submittedName>
</protein>
<evidence type="ECO:0000313" key="3">
    <source>
        <dbReference type="EMBL" id="GAA4035829.1"/>
    </source>
</evidence>
<keyword evidence="1" id="KW-0472">Membrane</keyword>
<dbReference type="InterPro" id="IPR050879">
    <property type="entry name" value="Acyltransferase_3"/>
</dbReference>
<sequence length="354" mass="37722">MGWVVLHIPTVSSRMAVTSPAAEGRRILSLQVLRGIAASMVVILHVSHLAQSARVSDWRFHLGAAGVDLFFALSGVIITIIPKRSPGDFLRRRLIRVVPLYFLMTMLAWPFAKGVTAANAFTSLTLWPAWGAMTQPILGVGWTLSFELLFYVAACASIASRRNALVLAGTYLSAMALIPSGLVAAQFLGNPIILEFLAGVAIGALWKRGHRVSPPIAAIVVVAALALWLLNPAVETLTSVVGTMNAQNSLWRAVEIGVPAAMLVFGFLHLDFAWPSSAIAVGDASYSIYLAHAAILTPLSSLVLPPILQPFSLAIYLLLSAIASFAVYNLFEKPILALLRQRGKAGTGIALAPA</sequence>
<keyword evidence="1" id="KW-0812">Transmembrane</keyword>
<dbReference type="GO" id="GO:0016746">
    <property type="term" value="F:acyltransferase activity"/>
    <property type="evidence" value="ECO:0007669"/>
    <property type="project" value="UniProtKB-KW"/>
</dbReference>
<feature type="transmembrane region" description="Helical" evidence="1">
    <location>
        <begin position="164"/>
        <end position="182"/>
    </location>
</feature>
<evidence type="ECO:0000259" key="2">
    <source>
        <dbReference type="Pfam" id="PF01757"/>
    </source>
</evidence>
<comment type="caution">
    <text evidence="3">The sequence shown here is derived from an EMBL/GenBank/DDBJ whole genome shotgun (WGS) entry which is preliminary data.</text>
</comment>
<feature type="domain" description="Acyltransferase 3" evidence="2">
    <location>
        <begin position="28"/>
        <end position="328"/>
    </location>
</feature>
<accession>A0ABP7U4S4</accession>
<keyword evidence="3" id="KW-0808">Transferase</keyword>
<dbReference type="InterPro" id="IPR002656">
    <property type="entry name" value="Acyl_transf_3_dom"/>
</dbReference>
<feature type="transmembrane region" description="Helical" evidence="1">
    <location>
        <begin position="188"/>
        <end position="205"/>
    </location>
</feature>
<feature type="transmembrane region" description="Helical" evidence="1">
    <location>
        <begin position="250"/>
        <end position="274"/>
    </location>
</feature>
<evidence type="ECO:0000256" key="1">
    <source>
        <dbReference type="SAM" id="Phobius"/>
    </source>
</evidence>
<keyword evidence="1" id="KW-1133">Transmembrane helix</keyword>
<feature type="transmembrane region" description="Helical" evidence="1">
    <location>
        <begin position="313"/>
        <end position="331"/>
    </location>
</feature>
<organism evidence="3 4">
    <name type="scientific">Sphingomonas rosea</name>
    <dbReference type="NCBI Taxonomy" id="335605"/>
    <lineage>
        <taxon>Bacteria</taxon>
        <taxon>Pseudomonadati</taxon>
        <taxon>Pseudomonadota</taxon>
        <taxon>Alphaproteobacteria</taxon>
        <taxon>Sphingomonadales</taxon>
        <taxon>Sphingomonadaceae</taxon>
        <taxon>Sphingomonas</taxon>
    </lineage>
</organism>
<dbReference type="PANTHER" id="PTHR23028">
    <property type="entry name" value="ACETYLTRANSFERASE"/>
    <property type="match status" value="1"/>
</dbReference>
<feature type="transmembrane region" description="Helical" evidence="1">
    <location>
        <begin position="94"/>
        <end position="112"/>
    </location>
</feature>
<keyword evidence="3" id="KW-0012">Acyltransferase</keyword>
<dbReference type="Pfam" id="PF01757">
    <property type="entry name" value="Acyl_transf_3"/>
    <property type="match status" value="1"/>
</dbReference>
<name>A0ABP7U4S4_9SPHN</name>
<feature type="transmembrane region" description="Helical" evidence="1">
    <location>
        <begin position="132"/>
        <end position="152"/>
    </location>
</feature>
<feature type="transmembrane region" description="Helical" evidence="1">
    <location>
        <begin position="62"/>
        <end position="82"/>
    </location>
</feature>